<evidence type="ECO:0000313" key="6">
    <source>
        <dbReference type="Proteomes" id="UP000183832"/>
    </source>
</evidence>
<feature type="binding site" evidence="3">
    <location>
        <position position="273"/>
    </location>
    <ligand>
        <name>Zn(2+)</name>
        <dbReference type="ChEBI" id="CHEBI:29105"/>
        <label>2</label>
    </ligand>
</feature>
<feature type="binding site" evidence="3">
    <location>
        <position position="12"/>
    </location>
    <ligand>
        <name>Zn(2+)</name>
        <dbReference type="ChEBI" id="CHEBI:29105"/>
        <label>2</label>
    </ligand>
</feature>
<feature type="binding site" evidence="3">
    <location>
        <position position="382"/>
    </location>
    <ligand>
        <name>Zn(2+)</name>
        <dbReference type="ChEBI" id="CHEBI:29105"/>
        <label>2</label>
    </ligand>
</feature>
<evidence type="ECO:0000256" key="2">
    <source>
        <dbReference type="PIRSR" id="PIRSR601952-1"/>
    </source>
</evidence>
<feature type="binding site" evidence="3">
    <location>
        <position position="310"/>
    </location>
    <ligand>
        <name>Zn(2+)</name>
        <dbReference type="ChEBI" id="CHEBI:29105"/>
        <label>2</label>
    </ligand>
</feature>
<dbReference type="InterPro" id="IPR001952">
    <property type="entry name" value="Alkaline_phosphatase"/>
</dbReference>
<feature type="binding site" evidence="3">
    <location>
        <position position="269"/>
    </location>
    <ligand>
        <name>Zn(2+)</name>
        <dbReference type="ChEBI" id="CHEBI:29105"/>
        <label>2</label>
    </ligand>
</feature>
<keyword evidence="3" id="KW-0479">Metal-binding</keyword>
<dbReference type="Proteomes" id="UP000183832">
    <property type="component" value="Unassembled WGS sequence"/>
</dbReference>
<dbReference type="GO" id="GO:0046872">
    <property type="term" value="F:metal ion binding"/>
    <property type="evidence" value="ECO:0007669"/>
    <property type="project" value="UniProtKB-KW"/>
</dbReference>
<dbReference type="Gene3D" id="3.40.720.10">
    <property type="entry name" value="Alkaline Phosphatase, subunit A"/>
    <property type="match status" value="1"/>
</dbReference>
<dbReference type="InterPro" id="IPR017850">
    <property type="entry name" value="Alkaline_phosphatase_core_sf"/>
</dbReference>
<evidence type="ECO:0000256" key="1">
    <source>
        <dbReference type="ARBA" id="ARBA00012647"/>
    </source>
</evidence>
<feature type="binding site" evidence="3">
    <location>
        <position position="311"/>
    </location>
    <ligand>
        <name>Zn(2+)</name>
        <dbReference type="ChEBI" id="CHEBI:29105"/>
        <label>2</label>
    </ligand>
</feature>
<dbReference type="CDD" id="cd16012">
    <property type="entry name" value="ALP"/>
    <property type="match status" value="1"/>
</dbReference>
<feature type="binding site" evidence="3">
    <location>
        <position position="120"/>
    </location>
    <ligand>
        <name>Mg(2+)</name>
        <dbReference type="ChEBI" id="CHEBI:18420"/>
    </ligand>
</feature>
<feature type="binding site" evidence="3">
    <location>
        <position position="122"/>
    </location>
    <ligand>
        <name>Mg(2+)</name>
        <dbReference type="ChEBI" id="CHEBI:18420"/>
    </ligand>
</feature>
<dbReference type="PANTHER" id="PTHR11596:SF91">
    <property type="entry name" value="ALKALINE PHOSPHATASE-RELATED"/>
    <property type="match status" value="1"/>
</dbReference>
<name>A0A1J1J5S6_9DIPT</name>
<dbReference type="SMART" id="SM00098">
    <property type="entry name" value="alkPPc"/>
    <property type="match status" value="1"/>
</dbReference>
<keyword evidence="3" id="KW-0460">Magnesium</keyword>
<evidence type="ECO:0000256" key="4">
    <source>
        <dbReference type="RuleBase" id="RU003946"/>
    </source>
</evidence>
<feature type="binding site" evidence="3">
    <location>
        <position position="264"/>
    </location>
    <ligand>
        <name>Mg(2+)</name>
        <dbReference type="ChEBI" id="CHEBI:18420"/>
    </ligand>
</feature>
<dbReference type="AlphaFoldDB" id="A0A1J1J5S6"/>
<dbReference type="GO" id="GO:0004035">
    <property type="term" value="F:alkaline phosphatase activity"/>
    <property type="evidence" value="ECO:0007669"/>
    <property type="project" value="UniProtKB-EC"/>
</dbReference>
<proteinExistence type="inferred from homology"/>
<dbReference type="Pfam" id="PF00245">
    <property type="entry name" value="Alk_phosphatase"/>
    <property type="match status" value="1"/>
</dbReference>
<comment type="similarity">
    <text evidence="4">Belongs to the alkaline phosphatase family.</text>
</comment>
<comment type="cofactor">
    <cofactor evidence="3">
        <name>Zn(2+)</name>
        <dbReference type="ChEBI" id="CHEBI:29105"/>
    </cofactor>
    <text evidence="3">Binds 2 Zn(2+) ions.</text>
</comment>
<evidence type="ECO:0000313" key="5">
    <source>
        <dbReference type="EMBL" id="CRL07741.1"/>
    </source>
</evidence>
<sequence length="530" mass="59576">MRVKNVILFVGDGMGLTTVTASRVHKKQKLDNFEALLSFDEFPASAMIRTDTANTQISESAAAATALFCGVKTNFENLGVDITADHEICNNIDSDTPSIISWAQNENLKTGFVTTTRITHATPAALYAHSRRHMEDDSKIDTTCKDIARQLIEDETGRRLNVIMGGGHRSFIPESESEGRRKDGRNLIKTWKNDHPNGEFVTDRWQMMNISDDTEHVLGLFSSSHMKFNADRDKEAEPSLAEMTKMAIKVLKRNNRNGFMLIVEAGKIDLAHHFNNAFRALDDTLALDKAVEVAVKNVDLTNSLIIVTSDHSSPMIYSGYATPKEHSILGMDKYLSNVDKRPYQLLMYSSGLGFENYQENLAKSDHRNAYHKAAVPLTWANHGGDDVPLYATGSMSNLLFSGSLDQTYIPHAIAFAMCLFDYKDRCYGHVIDQRNEIIRGKKPSSIHLLKEELEKESFMQQQKEIFKKEGNEIINKLDDEILFSNVTDLDTVLTSDLVGNLSIQEGSKASCCYLWKFLYLIINLVLINVR</sequence>
<dbReference type="EC" id="3.1.3.1" evidence="1"/>
<feature type="binding site" evidence="3">
    <location>
        <position position="12"/>
    </location>
    <ligand>
        <name>Mg(2+)</name>
        <dbReference type="ChEBI" id="CHEBI:18420"/>
    </ligand>
</feature>
<protein>
    <recommendedName>
        <fullName evidence="1">alkaline phosphatase</fullName>
        <ecNumber evidence="1">3.1.3.1</ecNumber>
    </recommendedName>
</protein>
<evidence type="ECO:0000256" key="3">
    <source>
        <dbReference type="PIRSR" id="PIRSR601952-2"/>
    </source>
</evidence>
<dbReference type="SUPFAM" id="SSF53649">
    <property type="entry name" value="Alkaline phosphatase-like"/>
    <property type="match status" value="1"/>
</dbReference>
<reference evidence="5 6" key="1">
    <citation type="submission" date="2015-04" db="EMBL/GenBank/DDBJ databases">
        <authorList>
            <person name="Syromyatnikov M.Y."/>
            <person name="Popov V.N."/>
        </authorList>
    </citation>
    <scope>NUCLEOTIDE SEQUENCE [LARGE SCALE GENOMIC DNA]</scope>
</reference>
<dbReference type="EMBL" id="CVRI01000073">
    <property type="protein sequence ID" value="CRL07741.1"/>
    <property type="molecule type" value="Genomic_DNA"/>
</dbReference>
<feature type="active site" description="Phosphoserine intermediate" evidence="2">
    <location>
        <position position="60"/>
    </location>
</feature>
<accession>A0A1J1J5S6</accession>
<gene>
    <name evidence="5" type="ORF">CLUMA_CG020695</name>
</gene>
<keyword evidence="3" id="KW-0862">Zinc</keyword>
<organism evidence="5 6">
    <name type="scientific">Clunio marinus</name>
    <dbReference type="NCBI Taxonomy" id="568069"/>
    <lineage>
        <taxon>Eukaryota</taxon>
        <taxon>Metazoa</taxon>
        <taxon>Ecdysozoa</taxon>
        <taxon>Arthropoda</taxon>
        <taxon>Hexapoda</taxon>
        <taxon>Insecta</taxon>
        <taxon>Pterygota</taxon>
        <taxon>Neoptera</taxon>
        <taxon>Endopterygota</taxon>
        <taxon>Diptera</taxon>
        <taxon>Nematocera</taxon>
        <taxon>Chironomoidea</taxon>
        <taxon>Chironomidae</taxon>
        <taxon>Clunio</taxon>
    </lineage>
</organism>
<dbReference type="OrthoDB" id="5818554at2759"/>
<comment type="cofactor">
    <cofactor evidence="3">
        <name>Mg(2+)</name>
        <dbReference type="ChEBI" id="CHEBI:18420"/>
    </cofactor>
    <text evidence="3">Binds 1 Mg(2+) ion.</text>
</comment>
<keyword evidence="6" id="KW-1185">Reference proteome</keyword>
<dbReference type="PANTHER" id="PTHR11596">
    <property type="entry name" value="ALKALINE PHOSPHATASE"/>
    <property type="match status" value="1"/>
</dbReference>
<dbReference type="PRINTS" id="PR00113">
    <property type="entry name" value="ALKPHPHTASE"/>
</dbReference>
<dbReference type="STRING" id="568069.A0A1J1J5S6"/>